<feature type="transmembrane region" description="Helical" evidence="1">
    <location>
        <begin position="14"/>
        <end position="33"/>
    </location>
</feature>
<dbReference type="Pfam" id="PF13638">
    <property type="entry name" value="PIN_4"/>
    <property type="match status" value="1"/>
</dbReference>
<dbReference type="eggNOG" id="ENOG50338MQ">
    <property type="taxonomic scope" value="Bacteria"/>
</dbReference>
<dbReference type="STRING" id="439292.Bsel_0219"/>
<evidence type="ECO:0000256" key="1">
    <source>
        <dbReference type="SAM" id="Phobius"/>
    </source>
</evidence>
<dbReference type="Gene3D" id="3.40.50.1010">
    <property type="entry name" value="5'-nuclease"/>
    <property type="match status" value="1"/>
</dbReference>
<keyword evidence="1" id="KW-0472">Membrane</keyword>
<organism evidence="3 4">
    <name type="scientific">Bacillus selenitireducens (strain ATCC 700615 / DSM 15326 / MLS10)</name>
    <dbReference type="NCBI Taxonomy" id="439292"/>
    <lineage>
        <taxon>Bacteria</taxon>
        <taxon>Bacillati</taxon>
        <taxon>Bacillota</taxon>
        <taxon>Bacilli</taxon>
        <taxon>Bacillales</taxon>
        <taxon>Bacillaceae</taxon>
        <taxon>Salisediminibacterium</taxon>
    </lineage>
</organism>
<keyword evidence="4" id="KW-1185">Reference proteome</keyword>
<name>D6XVZ2_BACIE</name>
<dbReference type="AlphaFoldDB" id="D6XVZ2"/>
<sequence>MGIMYLIQDLQEQIVFYVLVLLLMQAAGVYYLLKIHSKIFKPKPNGLKAVLFGLLGKGLGQAYNGQLTKAILFISIYPLLLIVGFFSQELFAETNLLAYTFFGGYTLSLIDAGRSAKYGKMRFLKLKRQEDVKAKINQLLTYYQSEYKLAVDTNILMHEADLLVNLLEQQKKEIHMSKIVFEELDGLKKSHHDTTRKKAQLAFDVIEEYQRRGLLKIMKGAKSDEIRKYGLGHSSDERIIGTYLLAQNELESKFVFFSNDKGARIMARDAGLPVVEIS</sequence>
<evidence type="ECO:0000259" key="2">
    <source>
        <dbReference type="SMART" id="SM00670"/>
    </source>
</evidence>
<feature type="domain" description="PIN" evidence="2">
    <location>
        <begin position="147"/>
        <end position="265"/>
    </location>
</feature>
<reference evidence="3" key="1">
    <citation type="submission" date="2009-10" db="EMBL/GenBank/DDBJ databases">
        <title>Complete sequence of Bacillus selenitireducens MLS10.</title>
        <authorList>
            <consortium name="US DOE Joint Genome Institute"/>
            <person name="Lucas S."/>
            <person name="Copeland A."/>
            <person name="Lapidus A."/>
            <person name="Glavina del Rio T."/>
            <person name="Dalin E."/>
            <person name="Tice H."/>
            <person name="Bruce D."/>
            <person name="Goodwin L."/>
            <person name="Pitluck S."/>
            <person name="Sims D."/>
            <person name="Brettin T."/>
            <person name="Detter J.C."/>
            <person name="Han C."/>
            <person name="Larimer F."/>
            <person name="Land M."/>
            <person name="Hauser L."/>
            <person name="Kyrpides N."/>
            <person name="Ovchinnikova G."/>
            <person name="Stolz J."/>
        </authorList>
    </citation>
    <scope>NUCLEOTIDE SEQUENCE [LARGE SCALE GENOMIC DNA]</scope>
    <source>
        <strain evidence="3">MLS10</strain>
    </source>
</reference>
<dbReference type="KEGG" id="bse:Bsel_0219"/>
<dbReference type="InterPro" id="IPR002716">
    <property type="entry name" value="PIN_dom"/>
</dbReference>
<dbReference type="SUPFAM" id="SSF88723">
    <property type="entry name" value="PIN domain-like"/>
    <property type="match status" value="1"/>
</dbReference>
<accession>D6XVZ2</accession>
<evidence type="ECO:0000313" key="4">
    <source>
        <dbReference type="Proteomes" id="UP000000271"/>
    </source>
</evidence>
<dbReference type="SMART" id="SM00670">
    <property type="entry name" value="PINc"/>
    <property type="match status" value="1"/>
</dbReference>
<evidence type="ECO:0000313" key="3">
    <source>
        <dbReference type="EMBL" id="ADH97765.1"/>
    </source>
</evidence>
<gene>
    <name evidence="3" type="ordered locus">Bsel_0219</name>
</gene>
<dbReference type="EMBL" id="CP001791">
    <property type="protein sequence ID" value="ADH97765.1"/>
    <property type="molecule type" value="Genomic_DNA"/>
</dbReference>
<proteinExistence type="predicted"/>
<dbReference type="InterPro" id="IPR029060">
    <property type="entry name" value="PIN-like_dom_sf"/>
</dbReference>
<feature type="transmembrane region" description="Helical" evidence="1">
    <location>
        <begin position="70"/>
        <end position="90"/>
    </location>
</feature>
<keyword evidence="1" id="KW-1133">Transmembrane helix</keyword>
<dbReference type="Proteomes" id="UP000000271">
    <property type="component" value="Chromosome"/>
</dbReference>
<protein>
    <submittedName>
        <fullName evidence="3">Nucleotide binding protein PINc</fullName>
    </submittedName>
</protein>
<dbReference type="RefSeq" id="WP_013171194.1">
    <property type="nucleotide sequence ID" value="NC_014219.1"/>
</dbReference>
<dbReference type="HOGENOM" id="CLU_999851_0_0_9"/>
<keyword evidence="1" id="KW-0812">Transmembrane</keyword>